<accession>A0A9W4SIM0</accession>
<evidence type="ECO:0000313" key="3">
    <source>
        <dbReference type="EMBL" id="CAI2170818.1"/>
    </source>
</evidence>
<organism evidence="3 4">
    <name type="scientific">Funneliformis geosporum</name>
    <dbReference type="NCBI Taxonomy" id="1117311"/>
    <lineage>
        <taxon>Eukaryota</taxon>
        <taxon>Fungi</taxon>
        <taxon>Fungi incertae sedis</taxon>
        <taxon>Mucoromycota</taxon>
        <taxon>Glomeromycotina</taxon>
        <taxon>Glomeromycetes</taxon>
        <taxon>Glomerales</taxon>
        <taxon>Glomeraceae</taxon>
        <taxon>Funneliformis</taxon>
    </lineage>
</organism>
<reference evidence="3" key="1">
    <citation type="submission" date="2022-08" db="EMBL/GenBank/DDBJ databases">
        <authorList>
            <person name="Kallberg Y."/>
            <person name="Tangrot J."/>
            <person name="Rosling A."/>
        </authorList>
    </citation>
    <scope>NUCLEOTIDE SEQUENCE</scope>
    <source>
        <strain evidence="3">Wild A</strain>
    </source>
</reference>
<sequence length="111" mass="12332">MSEKIRIVLFGLTGQGKSSIANMLIQGDIYHEGNVFAINDGAVGASSKILSSMNDKFIVYDTIGVGETISGNVPHKKAVKEIRDYFAICQERLHYIAYVKKQGRFTEDDQM</sequence>
<feature type="domain" description="AIG1-type G" evidence="2">
    <location>
        <begin position="6"/>
        <end position="110"/>
    </location>
</feature>
<evidence type="ECO:0000259" key="2">
    <source>
        <dbReference type="Pfam" id="PF04548"/>
    </source>
</evidence>
<evidence type="ECO:0000256" key="1">
    <source>
        <dbReference type="ARBA" id="ARBA00022741"/>
    </source>
</evidence>
<dbReference type="SUPFAM" id="SSF52540">
    <property type="entry name" value="P-loop containing nucleoside triphosphate hydrolases"/>
    <property type="match status" value="1"/>
</dbReference>
<keyword evidence="1" id="KW-0547">Nucleotide-binding</keyword>
<dbReference type="EMBL" id="CAMKVN010000746">
    <property type="protein sequence ID" value="CAI2170818.1"/>
    <property type="molecule type" value="Genomic_DNA"/>
</dbReference>
<gene>
    <name evidence="3" type="ORF">FWILDA_LOCUS4769</name>
</gene>
<keyword evidence="4" id="KW-1185">Reference proteome</keyword>
<proteinExistence type="predicted"/>
<protein>
    <submittedName>
        <fullName evidence="3">8164_t:CDS:1</fullName>
    </submittedName>
</protein>
<dbReference type="AlphaFoldDB" id="A0A9W4SIM0"/>
<comment type="caution">
    <text evidence="3">The sequence shown here is derived from an EMBL/GenBank/DDBJ whole genome shotgun (WGS) entry which is preliminary data.</text>
</comment>
<dbReference type="Proteomes" id="UP001153678">
    <property type="component" value="Unassembled WGS sequence"/>
</dbReference>
<dbReference type="Pfam" id="PF04548">
    <property type="entry name" value="AIG1"/>
    <property type="match status" value="1"/>
</dbReference>
<name>A0A9W4SIM0_9GLOM</name>
<dbReference type="Gene3D" id="3.40.50.300">
    <property type="entry name" value="P-loop containing nucleotide triphosphate hydrolases"/>
    <property type="match status" value="1"/>
</dbReference>
<dbReference type="GO" id="GO:0005525">
    <property type="term" value="F:GTP binding"/>
    <property type="evidence" value="ECO:0007669"/>
    <property type="project" value="InterPro"/>
</dbReference>
<dbReference type="InterPro" id="IPR006703">
    <property type="entry name" value="G_AIG1"/>
</dbReference>
<evidence type="ECO:0000313" key="4">
    <source>
        <dbReference type="Proteomes" id="UP001153678"/>
    </source>
</evidence>
<dbReference type="InterPro" id="IPR027417">
    <property type="entry name" value="P-loop_NTPase"/>
</dbReference>
<dbReference type="OrthoDB" id="8954335at2759"/>